<keyword evidence="2" id="KW-1185">Reference proteome</keyword>
<reference evidence="1" key="1">
    <citation type="submission" date="2022-04" db="EMBL/GenBank/DDBJ databases">
        <title>Chromosome-scale genome assembly of Holotrichia oblita Faldermann.</title>
        <authorList>
            <person name="Rongchong L."/>
        </authorList>
    </citation>
    <scope>NUCLEOTIDE SEQUENCE</scope>
    <source>
        <strain evidence="1">81SQS9</strain>
    </source>
</reference>
<proteinExistence type="predicted"/>
<dbReference type="EMBL" id="CM043024">
    <property type="protein sequence ID" value="KAI4454160.1"/>
    <property type="molecule type" value="Genomic_DNA"/>
</dbReference>
<sequence length="515" mass="58949">MALTPKEICDNVTLAREMSMLGNYESAEIYYEGTIQMLNRFIITISEPLRKNKWQEVQRKVADEYDQLKAVKNTLLTFSLDTNVETPIGSRLARDEPVKDMTSLSAIDYLSSVNDPDVWPAPIPADHSRNGPTKSKPNQKKLNTRKNMSRATSSNTSRKLDSSRKPKKDERPSSSKITDANNKPEKEQKENEINDKSEKAEPEEEKKFECYGMERELVDILERDIVQKNPNIKWDDIADLAEAKRLLEEAVVLPLWMPEFFKGIRRPWKGVLMVGPPGTGKTMLAKAVATECGTTFFNVSSSTLTSKYRGESEKMVRLLFEMARFYAPSTIFIDEIDSLCSRRGSESEHEASRRVKSELLVQMDGITANDYEPGKVVMVLAATNFPWDIDEALRRRLEKRIYIPLPRQEGREALLRINLREVKLDPDVNVPEIAQKLDGYSGADITNVCRDASMMSMRRRIYGLRPDQIKQLPREELDLPVTCRDFEEAIVKNNKSVSKVDLDKYDRWMNEFGSS</sequence>
<protein>
    <submittedName>
        <fullName evidence="1">Aaa domain-containing</fullName>
    </submittedName>
</protein>
<gene>
    <name evidence="1" type="ORF">MML48_10g00000216</name>
</gene>
<organism evidence="1 2">
    <name type="scientific">Holotrichia oblita</name>
    <name type="common">Chafer beetle</name>
    <dbReference type="NCBI Taxonomy" id="644536"/>
    <lineage>
        <taxon>Eukaryota</taxon>
        <taxon>Metazoa</taxon>
        <taxon>Ecdysozoa</taxon>
        <taxon>Arthropoda</taxon>
        <taxon>Hexapoda</taxon>
        <taxon>Insecta</taxon>
        <taxon>Pterygota</taxon>
        <taxon>Neoptera</taxon>
        <taxon>Endopterygota</taxon>
        <taxon>Coleoptera</taxon>
        <taxon>Polyphaga</taxon>
        <taxon>Scarabaeiformia</taxon>
        <taxon>Scarabaeidae</taxon>
        <taxon>Melolonthinae</taxon>
        <taxon>Holotrichia</taxon>
    </lineage>
</organism>
<accession>A0ACB9SPT4</accession>
<name>A0ACB9SPT4_HOLOL</name>
<dbReference type="Proteomes" id="UP001056778">
    <property type="component" value="Chromosome 10"/>
</dbReference>
<evidence type="ECO:0000313" key="2">
    <source>
        <dbReference type="Proteomes" id="UP001056778"/>
    </source>
</evidence>
<comment type="caution">
    <text evidence="1">The sequence shown here is derived from an EMBL/GenBank/DDBJ whole genome shotgun (WGS) entry which is preliminary data.</text>
</comment>
<evidence type="ECO:0000313" key="1">
    <source>
        <dbReference type="EMBL" id="KAI4454160.1"/>
    </source>
</evidence>